<feature type="transmembrane region" description="Helical" evidence="5">
    <location>
        <begin position="73"/>
        <end position="94"/>
    </location>
</feature>
<protein>
    <submittedName>
        <fullName evidence="7">NINE protein</fullName>
    </submittedName>
</protein>
<evidence type="ECO:0000313" key="8">
    <source>
        <dbReference type="Proteomes" id="UP000434850"/>
    </source>
</evidence>
<keyword evidence="8" id="KW-1185">Reference proteome</keyword>
<dbReference type="Proteomes" id="UP000434850">
    <property type="component" value="Unassembled WGS sequence"/>
</dbReference>
<dbReference type="GO" id="GO:0016020">
    <property type="term" value="C:membrane"/>
    <property type="evidence" value="ECO:0007669"/>
    <property type="project" value="UniProtKB-SubCell"/>
</dbReference>
<keyword evidence="3 5" id="KW-1133">Transmembrane helix</keyword>
<feature type="domain" description="TM2" evidence="6">
    <location>
        <begin position="50"/>
        <end position="93"/>
    </location>
</feature>
<evidence type="ECO:0000256" key="3">
    <source>
        <dbReference type="ARBA" id="ARBA00022989"/>
    </source>
</evidence>
<comment type="subcellular location">
    <subcellularLocation>
        <location evidence="1">Membrane</location>
        <topology evidence="1">Multi-pass membrane protein</topology>
    </subcellularLocation>
</comment>
<keyword evidence="4 5" id="KW-0472">Membrane</keyword>
<evidence type="ECO:0000256" key="2">
    <source>
        <dbReference type="ARBA" id="ARBA00022692"/>
    </source>
</evidence>
<accession>A0A6I4IBB2</accession>
<proteinExistence type="predicted"/>
<evidence type="ECO:0000256" key="1">
    <source>
        <dbReference type="ARBA" id="ARBA00004141"/>
    </source>
</evidence>
<evidence type="ECO:0000256" key="5">
    <source>
        <dbReference type="SAM" id="Phobius"/>
    </source>
</evidence>
<gene>
    <name evidence="7" type="ORF">GO816_15485</name>
</gene>
<evidence type="ECO:0000313" key="7">
    <source>
        <dbReference type="EMBL" id="MVN92540.1"/>
    </source>
</evidence>
<name>A0A6I4IBB2_9SPHI</name>
<reference evidence="7 8" key="1">
    <citation type="submission" date="2019-12" db="EMBL/GenBank/DDBJ databases">
        <title>Mucilaginibacter sp. HME9299 genome sequencing and assembly.</title>
        <authorList>
            <person name="Kang H."/>
            <person name="Kim H."/>
            <person name="Joh K."/>
        </authorList>
    </citation>
    <scope>NUCLEOTIDE SEQUENCE [LARGE SCALE GENOMIC DNA]</scope>
    <source>
        <strain evidence="7 8">HME9299</strain>
    </source>
</reference>
<comment type="caution">
    <text evidence="7">The sequence shown here is derived from an EMBL/GenBank/DDBJ whole genome shotgun (WGS) entry which is preliminary data.</text>
</comment>
<dbReference type="InterPro" id="IPR007829">
    <property type="entry name" value="TM2"/>
</dbReference>
<dbReference type="Pfam" id="PF05154">
    <property type="entry name" value="TM2"/>
    <property type="match status" value="1"/>
</dbReference>
<evidence type="ECO:0000259" key="6">
    <source>
        <dbReference type="Pfam" id="PF05154"/>
    </source>
</evidence>
<organism evidence="7 8">
    <name type="scientific">Mucilaginibacter aquatilis</name>
    <dbReference type="NCBI Taxonomy" id="1517760"/>
    <lineage>
        <taxon>Bacteria</taxon>
        <taxon>Pseudomonadati</taxon>
        <taxon>Bacteroidota</taxon>
        <taxon>Sphingobacteriia</taxon>
        <taxon>Sphingobacteriales</taxon>
        <taxon>Sphingobacteriaceae</taxon>
        <taxon>Mucilaginibacter</taxon>
    </lineage>
</organism>
<sequence length="119" mass="13626">MDFNYFAAFSGLTPEEATFLQQATVGLEERQQQQFLALYGSKRRSPQDILLFTLLGFVGIAGIQRFITGQIFMGIIYFFTAGFCFIGTIVDLINHKELANEYNKQMAYESMHLIKMRGF</sequence>
<dbReference type="AlphaFoldDB" id="A0A6I4IBB2"/>
<feature type="transmembrane region" description="Helical" evidence="5">
    <location>
        <begin position="49"/>
        <end position="67"/>
    </location>
</feature>
<dbReference type="RefSeq" id="WP_157542851.1">
    <property type="nucleotide sequence ID" value="NZ_WQLA01000006.1"/>
</dbReference>
<evidence type="ECO:0000256" key="4">
    <source>
        <dbReference type="ARBA" id="ARBA00023136"/>
    </source>
</evidence>
<dbReference type="EMBL" id="WQLA01000006">
    <property type="protein sequence ID" value="MVN92540.1"/>
    <property type="molecule type" value="Genomic_DNA"/>
</dbReference>
<dbReference type="OrthoDB" id="9816361at2"/>
<keyword evidence="2 5" id="KW-0812">Transmembrane</keyword>